<reference evidence="3" key="1">
    <citation type="submission" date="2020-03" db="EMBL/GenBank/DDBJ databases">
        <authorList>
            <person name="Guo F."/>
        </authorList>
    </citation>
    <scope>NUCLEOTIDE SEQUENCE</scope>
    <source>
        <strain evidence="3">JCM 30134</strain>
    </source>
</reference>
<protein>
    <submittedName>
        <fullName evidence="3">Fumarylacetoacetate hydrolase family protein</fullName>
    </submittedName>
</protein>
<dbReference type="InterPro" id="IPR011234">
    <property type="entry name" value="Fumarylacetoacetase-like_C"/>
</dbReference>
<evidence type="ECO:0000259" key="2">
    <source>
        <dbReference type="Pfam" id="PF01557"/>
    </source>
</evidence>
<dbReference type="SUPFAM" id="SSF56529">
    <property type="entry name" value="FAH"/>
    <property type="match status" value="1"/>
</dbReference>
<dbReference type="AlphaFoldDB" id="A0A9E5MNX0"/>
<keyword evidence="3" id="KW-0378">Hydrolase</keyword>
<proteinExistence type="predicted"/>
<dbReference type="EMBL" id="JAAONZ010000019">
    <property type="protein sequence ID" value="NHO67731.1"/>
    <property type="molecule type" value="Genomic_DNA"/>
</dbReference>
<organism evidence="3 4">
    <name type="scientific">Pseudomaricurvus hydrocarbonicus</name>
    <dbReference type="NCBI Taxonomy" id="1470433"/>
    <lineage>
        <taxon>Bacteria</taxon>
        <taxon>Pseudomonadati</taxon>
        <taxon>Pseudomonadota</taxon>
        <taxon>Gammaproteobacteria</taxon>
        <taxon>Cellvibrionales</taxon>
        <taxon>Cellvibrionaceae</taxon>
        <taxon>Pseudomaricurvus</taxon>
    </lineage>
</organism>
<dbReference type="InterPro" id="IPR036663">
    <property type="entry name" value="Fumarylacetoacetase_C_sf"/>
</dbReference>
<keyword evidence="4" id="KW-1185">Reference proteome</keyword>
<gene>
    <name evidence="3" type="ORF">G8770_19465</name>
</gene>
<evidence type="ECO:0000313" key="3">
    <source>
        <dbReference type="EMBL" id="NHO67731.1"/>
    </source>
</evidence>
<dbReference type="Pfam" id="PF01557">
    <property type="entry name" value="FAA_hydrolase"/>
    <property type="match status" value="1"/>
</dbReference>
<accession>A0A9E5MNX0</accession>
<dbReference type="GO" id="GO:0018773">
    <property type="term" value="F:acetylpyruvate hydrolase activity"/>
    <property type="evidence" value="ECO:0007669"/>
    <property type="project" value="TreeGrafter"/>
</dbReference>
<keyword evidence="1" id="KW-0479">Metal-binding</keyword>
<comment type="caution">
    <text evidence="3">The sequence shown here is derived from an EMBL/GenBank/DDBJ whole genome shotgun (WGS) entry which is preliminary data.</text>
</comment>
<dbReference type="GO" id="GO:0046872">
    <property type="term" value="F:metal ion binding"/>
    <property type="evidence" value="ECO:0007669"/>
    <property type="project" value="UniProtKB-KW"/>
</dbReference>
<dbReference type="NCBIfam" id="NF007967">
    <property type="entry name" value="PRK10691.1"/>
    <property type="match status" value="1"/>
</dbReference>
<dbReference type="Proteomes" id="UP000787472">
    <property type="component" value="Unassembled WGS sequence"/>
</dbReference>
<dbReference type="PANTHER" id="PTHR11820:SF7">
    <property type="entry name" value="ACYLPYRUVASE FAHD1, MITOCHONDRIAL"/>
    <property type="match status" value="1"/>
</dbReference>
<feature type="domain" description="Fumarylacetoacetase-like C-terminal" evidence="2">
    <location>
        <begin position="15"/>
        <end position="205"/>
    </location>
</feature>
<evidence type="ECO:0000313" key="4">
    <source>
        <dbReference type="Proteomes" id="UP000787472"/>
    </source>
</evidence>
<name>A0A9E5MNX0_9GAMM</name>
<dbReference type="Gene3D" id="3.90.850.10">
    <property type="entry name" value="Fumarylacetoacetase-like, C-terminal domain"/>
    <property type="match status" value="1"/>
</dbReference>
<sequence length="215" mass="23079">MSVAEALGEPLPVGKVVCVGRNYAEHARELNNAVPAEPMLFMKPATALVPLEEPFAIPRQQGACHIETEMALLIGRPLTQADESQVLAAIAGVGIGFDLTLRDVQDRLKAQGHPWEKAKAFDGSCPLSAFVSPQGWDWADVPLQLVRNGRLQQDGNSRDMITPVATLLAFISQTFTLQPGDVVLTGTPAGVGPLQVGDRLDARLADRLEVQTLVI</sequence>
<dbReference type="PANTHER" id="PTHR11820">
    <property type="entry name" value="ACYLPYRUVASE"/>
    <property type="match status" value="1"/>
</dbReference>
<evidence type="ECO:0000256" key="1">
    <source>
        <dbReference type="ARBA" id="ARBA00022723"/>
    </source>
</evidence>